<dbReference type="GO" id="GO:0005783">
    <property type="term" value="C:endoplasmic reticulum"/>
    <property type="evidence" value="ECO:0007669"/>
    <property type="project" value="UniProtKB-SubCell"/>
</dbReference>
<reference evidence="7" key="1">
    <citation type="journal article" date="2021" name="IMA Fungus">
        <title>Genomic characterization of three marine fungi, including Emericellopsis atlantica sp. nov. with signatures of a generalist lifestyle and marine biomass degradation.</title>
        <authorList>
            <person name="Hagestad O.C."/>
            <person name="Hou L."/>
            <person name="Andersen J.H."/>
            <person name="Hansen E.H."/>
            <person name="Altermark B."/>
            <person name="Li C."/>
            <person name="Kuhnert E."/>
            <person name="Cox R.J."/>
            <person name="Crous P.W."/>
            <person name="Spatafora J.W."/>
            <person name="Lail K."/>
            <person name="Amirebrahimi M."/>
            <person name="Lipzen A."/>
            <person name="Pangilinan J."/>
            <person name="Andreopoulos W."/>
            <person name="Hayes R.D."/>
            <person name="Ng V."/>
            <person name="Grigoriev I.V."/>
            <person name="Jackson S.A."/>
            <person name="Sutton T.D.S."/>
            <person name="Dobson A.D.W."/>
            <person name="Rama T."/>
        </authorList>
    </citation>
    <scope>NUCLEOTIDE SEQUENCE</scope>
    <source>
        <strain evidence="7">TRa3180A</strain>
    </source>
</reference>
<evidence type="ECO:0000256" key="1">
    <source>
        <dbReference type="ARBA" id="ARBA00004173"/>
    </source>
</evidence>
<accession>A0A9P8CCI3</accession>
<proteinExistence type="predicted"/>
<dbReference type="InterPro" id="IPR052374">
    <property type="entry name" value="SERAC1"/>
</dbReference>
<feature type="non-terminal residue" evidence="7">
    <location>
        <position position="253"/>
    </location>
</feature>
<keyword evidence="8" id="KW-1185">Reference proteome</keyword>
<name>A0A9P8CCI3_9HELO</name>
<dbReference type="AlphaFoldDB" id="A0A9P8CCI3"/>
<evidence type="ECO:0000313" key="8">
    <source>
        <dbReference type="Proteomes" id="UP000887226"/>
    </source>
</evidence>
<evidence type="ECO:0000313" key="7">
    <source>
        <dbReference type="EMBL" id="KAG9242023.1"/>
    </source>
</evidence>
<dbReference type="EMBL" id="MU254123">
    <property type="protein sequence ID" value="KAG9242023.1"/>
    <property type="molecule type" value="Genomic_DNA"/>
</dbReference>
<dbReference type="PANTHER" id="PTHR48182">
    <property type="entry name" value="PROTEIN SERAC1"/>
    <property type="match status" value="1"/>
</dbReference>
<organism evidence="7 8">
    <name type="scientific">Calycina marina</name>
    <dbReference type="NCBI Taxonomy" id="1763456"/>
    <lineage>
        <taxon>Eukaryota</taxon>
        <taxon>Fungi</taxon>
        <taxon>Dikarya</taxon>
        <taxon>Ascomycota</taxon>
        <taxon>Pezizomycotina</taxon>
        <taxon>Leotiomycetes</taxon>
        <taxon>Helotiales</taxon>
        <taxon>Pezizellaceae</taxon>
        <taxon>Calycina</taxon>
    </lineage>
</organism>
<sequence length="253" mass="28731">MACTKEPVKPSGLKIWSDATAGGPAPVVEYEIVPFPFYTWVKKVPVAVDRPKRFRAVVRYFKGNDYVRHKDGTTEVMWIRDLLVPKFRDARMATYSYKSDWKDRAVKTSLRQCAEQFLNILSQHRNEKFAEFYLSMTGVVFLGAPFQGSEVASIGTWLARISGLDSTILKMLEKESPSLHALCRDFWGSYSNGDHVCFYEKNEAEYGPMKKRVVSSQSASLPGQRMMFLDADHSGLNKFGGEDDDNFILVLPD</sequence>
<dbReference type="PANTHER" id="PTHR48182:SF2">
    <property type="entry name" value="PROTEIN SERAC1"/>
    <property type="match status" value="1"/>
</dbReference>
<dbReference type="GO" id="GO:0005739">
    <property type="term" value="C:mitochondrion"/>
    <property type="evidence" value="ECO:0007669"/>
    <property type="project" value="UniProtKB-SubCell"/>
</dbReference>
<evidence type="ECO:0000256" key="6">
    <source>
        <dbReference type="ARBA" id="ARBA00023136"/>
    </source>
</evidence>
<dbReference type="OrthoDB" id="1658288at2759"/>
<dbReference type="GO" id="GO:0016020">
    <property type="term" value="C:membrane"/>
    <property type="evidence" value="ECO:0007669"/>
    <property type="project" value="UniProtKB-SubCell"/>
</dbReference>
<protein>
    <submittedName>
        <fullName evidence="7">Uncharacterized protein</fullName>
    </submittedName>
</protein>
<keyword evidence="6" id="KW-0472">Membrane</keyword>
<comment type="subcellular location">
    <subcellularLocation>
        <location evidence="2">Endoplasmic reticulum</location>
    </subcellularLocation>
    <subcellularLocation>
        <location evidence="3">Membrane</location>
    </subcellularLocation>
    <subcellularLocation>
        <location evidence="1">Mitochondrion</location>
    </subcellularLocation>
</comment>
<dbReference type="Proteomes" id="UP000887226">
    <property type="component" value="Unassembled WGS sequence"/>
</dbReference>
<comment type="caution">
    <text evidence="7">The sequence shown here is derived from an EMBL/GenBank/DDBJ whole genome shotgun (WGS) entry which is preliminary data.</text>
</comment>
<evidence type="ECO:0000256" key="4">
    <source>
        <dbReference type="ARBA" id="ARBA00022824"/>
    </source>
</evidence>
<evidence type="ECO:0000256" key="3">
    <source>
        <dbReference type="ARBA" id="ARBA00004370"/>
    </source>
</evidence>
<evidence type="ECO:0000256" key="5">
    <source>
        <dbReference type="ARBA" id="ARBA00023128"/>
    </source>
</evidence>
<keyword evidence="4" id="KW-0256">Endoplasmic reticulum</keyword>
<gene>
    <name evidence="7" type="ORF">BJ878DRAFT_401760</name>
</gene>
<evidence type="ECO:0000256" key="2">
    <source>
        <dbReference type="ARBA" id="ARBA00004240"/>
    </source>
</evidence>
<keyword evidence="5" id="KW-0496">Mitochondrion</keyword>